<comment type="caution">
    <text evidence="3">The sequence shown here is derived from an EMBL/GenBank/DDBJ whole genome shotgun (WGS) entry which is preliminary data.</text>
</comment>
<dbReference type="InterPro" id="IPR050672">
    <property type="entry name" value="FBXO45-Fsn/SPSB_families"/>
</dbReference>
<dbReference type="CDD" id="cd12906">
    <property type="entry name" value="SPRY_SOCS1-2-4"/>
    <property type="match status" value="1"/>
</dbReference>
<dbReference type="GO" id="GO:0019005">
    <property type="term" value="C:SCF ubiquitin ligase complex"/>
    <property type="evidence" value="ECO:0007669"/>
    <property type="project" value="TreeGrafter"/>
</dbReference>
<feature type="region of interest" description="Disordered" evidence="1">
    <location>
        <begin position="30"/>
        <end position="90"/>
    </location>
</feature>
<proteinExistence type="predicted"/>
<dbReference type="InterPro" id="IPR043136">
    <property type="entry name" value="B30.2/SPRY_sf"/>
</dbReference>
<feature type="compositionally biased region" description="Polar residues" evidence="1">
    <location>
        <begin position="37"/>
        <end position="75"/>
    </location>
</feature>
<accession>A0A7J7JID7</accession>
<evidence type="ECO:0000313" key="3">
    <source>
        <dbReference type="EMBL" id="KAF6025391.1"/>
    </source>
</evidence>
<dbReference type="AlphaFoldDB" id="A0A7J7JID7"/>
<evidence type="ECO:0000259" key="2">
    <source>
        <dbReference type="PROSITE" id="PS50188"/>
    </source>
</evidence>
<evidence type="ECO:0000313" key="4">
    <source>
        <dbReference type="Proteomes" id="UP000593567"/>
    </source>
</evidence>
<dbReference type="SUPFAM" id="SSF49899">
    <property type="entry name" value="Concanavalin A-like lectins/glucanases"/>
    <property type="match status" value="1"/>
</dbReference>
<dbReference type="FunFam" id="2.60.120.920:FF:000007">
    <property type="entry name" value="SPRY domain-containing SOCS box protein 1"/>
    <property type="match status" value="1"/>
</dbReference>
<gene>
    <name evidence="3" type="ORF">EB796_016282</name>
</gene>
<dbReference type="InterPro" id="IPR013320">
    <property type="entry name" value="ConA-like_dom_sf"/>
</dbReference>
<keyword evidence="4" id="KW-1185">Reference proteome</keyword>
<protein>
    <submittedName>
        <fullName evidence="3">SPSB4</fullName>
    </submittedName>
</protein>
<sequence length="342" mass="38357">MLINHENSSPVSLIERAKRHSAETLALRTKKHRRTENNSPYLSVNKPSSTSPLRRYLSQPNTNTISSLLSTQSPSLHHHRATERSSAQMRMGQKASGGIQTLSNPVEYSRGSTMTILRSSSSNSKQQPKLPQPDYQKPFRLDAILEQPAVSKEVAEKHTWNPADRSLNIYVKPEDPFTLHRHPVAQSTDCIRGKQAYERGLHVWEITWNKQQRGTHAVVGVGDGQCVLHCAGYMSLVGNSKQSWGWDIGRLKIYHDIKVQSGSNAQSYPVTRDQNENFTVPDKFLMVLDMDEGTLSYVVDGKYLGVAFGGLKGKKLYPMVSAVWGHCEVGLRYVGGLDREYI</sequence>
<dbReference type="OrthoDB" id="5547302at2759"/>
<dbReference type="SMART" id="SM00449">
    <property type="entry name" value="SPRY"/>
    <property type="match status" value="1"/>
</dbReference>
<dbReference type="GO" id="GO:0005737">
    <property type="term" value="C:cytoplasm"/>
    <property type="evidence" value="ECO:0007669"/>
    <property type="project" value="UniProtKB-ARBA"/>
</dbReference>
<dbReference type="Gene3D" id="2.60.120.920">
    <property type="match status" value="1"/>
</dbReference>
<reference evidence="3" key="1">
    <citation type="submission" date="2020-06" db="EMBL/GenBank/DDBJ databases">
        <title>Draft genome of Bugula neritina, a colonial animal packing powerful symbionts and potential medicines.</title>
        <authorList>
            <person name="Rayko M."/>
        </authorList>
    </citation>
    <scope>NUCLEOTIDE SEQUENCE [LARGE SCALE GENOMIC DNA]</scope>
    <source>
        <strain evidence="3">Kwan_BN1</strain>
    </source>
</reference>
<dbReference type="Proteomes" id="UP000593567">
    <property type="component" value="Unassembled WGS sequence"/>
</dbReference>
<dbReference type="InterPro" id="IPR003877">
    <property type="entry name" value="SPRY_dom"/>
</dbReference>
<feature type="domain" description="B30.2/SPRY" evidence="2">
    <location>
        <begin position="137"/>
        <end position="338"/>
    </location>
</feature>
<dbReference type="InterPro" id="IPR001870">
    <property type="entry name" value="B30.2/SPRY"/>
</dbReference>
<dbReference type="Pfam" id="PF00622">
    <property type="entry name" value="SPRY"/>
    <property type="match status" value="1"/>
</dbReference>
<dbReference type="PANTHER" id="PTHR12245:SF11">
    <property type="entry name" value="PROTEIN GUSTAVUS"/>
    <property type="match status" value="1"/>
</dbReference>
<organism evidence="3 4">
    <name type="scientific">Bugula neritina</name>
    <name type="common">Brown bryozoan</name>
    <name type="synonym">Sertularia neritina</name>
    <dbReference type="NCBI Taxonomy" id="10212"/>
    <lineage>
        <taxon>Eukaryota</taxon>
        <taxon>Metazoa</taxon>
        <taxon>Spiralia</taxon>
        <taxon>Lophotrochozoa</taxon>
        <taxon>Bryozoa</taxon>
        <taxon>Gymnolaemata</taxon>
        <taxon>Cheilostomatida</taxon>
        <taxon>Flustrina</taxon>
        <taxon>Buguloidea</taxon>
        <taxon>Bugulidae</taxon>
        <taxon>Bugula</taxon>
    </lineage>
</organism>
<evidence type="ECO:0000256" key="1">
    <source>
        <dbReference type="SAM" id="MobiDB-lite"/>
    </source>
</evidence>
<dbReference type="PROSITE" id="PS50188">
    <property type="entry name" value="B302_SPRY"/>
    <property type="match status" value="1"/>
</dbReference>
<dbReference type="PANTHER" id="PTHR12245">
    <property type="entry name" value="SPRY DOMAIN CONTAINING SOCS BOX PROTEIN"/>
    <property type="match status" value="1"/>
</dbReference>
<name>A0A7J7JID7_BUGNE</name>
<dbReference type="EMBL" id="VXIV02002463">
    <property type="protein sequence ID" value="KAF6025391.1"/>
    <property type="molecule type" value="Genomic_DNA"/>
</dbReference>
<dbReference type="GO" id="GO:0043161">
    <property type="term" value="P:proteasome-mediated ubiquitin-dependent protein catabolic process"/>
    <property type="evidence" value="ECO:0007669"/>
    <property type="project" value="TreeGrafter"/>
</dbReference>